<feature type="transmembrane region" description="Helical" evidence="1">
    <location>
        <begin position="163"/>
        <end position="182"/>
    </location>
</feature>
<feature type="transmembrane region" description="Helical" evidence="1">
    <location>
        <begin position="140"/>
        <end position="156"/>
    </location>
</feature>
<evidence type="ECO:0000256" key="1">
    <source>
        <dbReference type="SAM" id="Phobius"/>
    </source>
</evidence>
<protein>
    <recommendedName>
        <fullName evidence="4">Glycosyltransferase RgtA/B/C/D-like domain-containing protein</fullName>
    </recommendedName>
</protein>
<dbReference type="EMBL" id="CP013195">
    <property type="protein sequence ID" value="ALO49462.1"/>
    <property type="molecule type" value="Genomic_DNA"/>
</dbReference>
<feature type="transmembrane region" description="Helical" evidence="1">
    <location>
        <begin position="227"/>
        <end position="245"/>
    </location>
</feature>
<feature type="transmembrane region" description="Helical" evidence="1">
    <location>
        <begin position="194"/>
        <end position="215"/>
    </location>
</feature>
<feature type="transmembrane region" description="Helical" evidence="1">
    <location>
        <begin position="108"/>
        <end position="128"/>
    </location>
</feature>
<feature type="transmembrane region" description="Helical" evidence="1">
    <location>
        <begin position="398"/>
        <end position="418"/>
    </location>
</feature>
<evidence type="ECO:0008006" key="4">
    <source>
        <dbReference type="Google" id="ProtNLM"/>
    </source>
</evidence>
<feature type="transmembrane region" description="Helical" evidence="1">
    <location>
        <begin position="451"/>
        <end position="477"/>
    </location>
</feature>
<dbReference type="STRING" id="76123.AS203_10450"/>
<dbReference type="InterPro" id="IPR045726">
    <property type="entry name" value="DUF6080"/>
</dbReference>
<keyword evidence="3" id="KW-1185">Reference proteome</keyword>
<feature type="transmembrane region" description="Helical" evidence="1">
    <location>
        <begin position="16"/>
        <end position="37"/>
    </location>
</feature>
<sequence length="478" mass="55325">MRKIIALFRIRREERWPAVLIVTLLAILNALVIYKYADQFTLFYKNYRALYIKVFHISGYDPLTYEVVSQWTTGYQVYRHPLLAFLMYPVYGLNQGLIALTGINCVQFVVAVLLLCCTLYAFIFLFRIGRELIGLPSVDAWLLTFLTFSFAYVLVASIVPDHFIISMFVLIFTLYVSGRQLIANRLMTRWQTVGLFLLTAGISLTNGVKVFLAALFTNRRRFFRPSFLLPAVILPVIGLGLFARWEFDTFEKPKNERREAFKKRSEKRQRARLFTTYQMANKHKDSIQIAALVDSVMRVRAQEIDRKRRQEPNTTHKGQPIAQVEFLNWSDISTSRSATCIENLFGESLILHREHLLEDTLAGRPVIVRYRSALPYVVESLIVGLFLCGIWCGRRSRLMWMSLSFFGFDLLLHLLIGFGINEVYIMTPHWAFVLTIAMGFLFKTLQGRKRIVLRGVTACLTVSLLIYNVTLIVQYLLQ</sequence>
<dbReference type="AlphaFoldDB" id="A0A0S2KMD5"/>
<feature type="transmembrane region" description="Helical" evidence="1">
    <location>
        <begin position="424"/>
        <end position="442"/>
    </location>
</feature>
<evidence type="ECO:0000313" key="3">
    <source>
        <dbReference type="Proteomes" id="UP000056252"/>
    </source>
</evidence>
<evidence type="ECO:0000313" key="2">
    <source>
        <dbReference type="EMBL" id="ALO49462.1"/>
    </source>
</evidence>
<keyword evidence="1" id="KW-1133">Transmembrane helix</keyword>
<accession>A0A0S2KMD5</accession>
<organism evidence="2 3">
    <name type="scientific">Hoylesella enoeca</name>
    <dbReference type="NCBI Taxonomy" id="76123"/>
    <lineage>
        <taxon>Bacteria</taxon>
        <taxon>Pseudomonadati</taxon>
        <taxon>Bacteroidota</taxon>
        <taxon>Bacteroidia</taxon>
        <taxon>Bacteroidales</taxon>
        <taxon>Prevotellaceae</taxon>
        <taxon>Hoylesella</taxon>
    </lineage>
</organism>
<gene>
    <name evidence="2" type="ORF">AS203_10450</name>
</gene>
<dbReference type="OrthoDB" id="996712at2"/>
<feature type="transmembrane region" description="Helical" evidence="1">
    <location>
        <begin position="373"/>
        <end position="391"/>
    </location>
</feature>
<reference evidence="3" key="1">
    <citation type="submission" date="2015-11" db="EMBL/GenBank/DDBJ databases">
        <authorList>
            <person name="Holder M.E."/>
            <person name="Ajami N.J."/>
            <person name="Petrosino J.F."/>
        </authorList>
    </citation>
    <scope>NUCLEOTIDE SEQUENCE [LARGE SCALE GENOMIC DNA]</scope>
    <source>
        <strain evidence="3">F0113</strain>
    </source>
</reference>
<dbReference type="Proteomes" id="UP000056252">
    <property type="component" value="Chromosome"/>
</dbReference>
<name>A0A0S2KMD5_9BACT</name>
<dbReference type="Pfam" id="PF19558">
    <property type="entry name" value="DUF6080"/>
    <property type="match status" value="1"/>
</dbReference>
<dbReference type="RefSeq" id="WP_025065219.1">
    <property type="nucleotide sequence ID" value="NZ_CP013195.1"/>
</dbReference>
<dbReference type="KEGG" id="peo:AS203_10450"/>
<feature type="transmembrane region" description="Helical" evidence="1">
    <location>
        <begin position="82"/>
        <end position="101"/>
    </location>
</feature>
<keyword evidence="1" id="KW-0812">Transmembrane</keyword>
<keyword evidence="1" id="KW-0472">Membrane</keyword>
<proteinExistence type="predicted"/>